<proteinExistence type="predicted"/>
<reference evidence="3" key="1">
    <citation type="journal article" date="2019" name="Int. J. Syst. Evol. Microbiol.">
        <title>The Global Catalogue of Microorganisms (GCM) 10K type strain sequencing project: providing services to taxonomists for standard genome sequencing and annotation.</title>
        <authorList>
            <consortium name="The Broad Institute Genomics Platform"/>
            <consortium name="The Broad Institute Genome Sequencing Center for Infectious Disease"/>
            <person name="Wu L."/>
            <person name="Ma J."/>
        </authorList>
    </citation>
    <scope>NUCLEOTIDE SEQUENCE [LARGE SCALE GENOMIC DNA]</scope>
    <source>
        <strain evidence="3">JCM 4733</strain>
    </source>
</reference>
<accession>A0ABQ3D1N0</accession>
<organism evidence="2 3">
    <name type="scientific">Streptomyces canarius</name>
    <dbReference type="NCBI Taxonomy" id="285453"/>
    <lineage>
        <taxon>Bacteria</taxon>
        <taxon>Bacillati</taxon>
        <taxon>Actinomycetota</taxon>
        <taxon>Actinomycetes</taxon>
        <taxon>Kitasatosporales</taxon>
        <taxon>Streptomycetaceae</taxon>
        <taxon>Streptomyces</taxon>
    </lineage>
</organism>
<dbReference type="Proteomes" id="UP000653644">
    <property type="component" value="Unassembled WGS sequence"/>
</dbReference>
<feature type="compositionally biased region" description="Low complexity" evidence="1">
    <location>
        <begin position="87"/>
        <end position="96"/>
    </location>
</feature>
<dbReference type="EMBL" id="BMVN01000030">
    <property type="protein sequence ID" value="GHA51592.1"/>
    <property type="molecule type" value="Genomic_DNA"/>
</dbReference>
<feature type="compositionally biased region" description="Basic and acidic residues" evidence="1">
    <location>
        <begin position="62"/>
        <end position="81"/>
    </location>
</feature>
<evidence type="ECO:0000256" key="1">
    <source>
        <dbReference type="SAM" id="MobiDB-lite"/>
    </source>
</evidence>
<evidence type="ECO:0000313" key="2">
    <source>
        <dbReference type="EMBL" id="GHA51592.1"/>
    </source>
</evidence>
<gene>
    <name evidence="2" type="ORF">GCM10010345_65160</name>
</gene>
<sequence length="109" mass="11639">MTTTSIRPGLAAATDDWLAKKLMQAGFGGPDCNYPDYTVARAPARRASTARHRGSASGTTSPRDRQVVYRARKALEKERAAAPEPVPVQQAVAQGAREQQVLAPLPPEG</sequence>
<dbReference type="RefSeq" id="WP_189891888.1">
    <property type="nucleotide sequence ID" value="NZ_BMVN01000030.1"/>
</dbReference>
<name>A0ABQ3D1N0_9ACTN</name>
<evidence type="ECO:0000313" key="3">
    <source>
        <dbReference type="Proteomes" id="UP000653644"/>
    </source>
</evidence>
<protein>
    <submittedName>
        <fullName evidence="2">Uncharacterized protein</fullName>
    </submittedName>
</protein>
<comment type="caution">
    <text evidence="2">The sequence shown here is derived from an EMBL/GenBank/DDBJ whole genome shotgun (WGS) entry which is preliminary data.</text>
</comment>
<keyword evidence="3" id="KW-1185">Reference proteome</keyword>
<feature type="region of interest" description="Disordered" evidence="1">
    <location>
        <begin position="44"/>
        <end position="109"/>
    </location>
</feature>